<dbReference type="OrthoDB" id="2085873at2"/>
<dbReference type="Proteomes" id="UP000298246">
    <property type="component" value="Unassembled WGS sequence"/>
</dbReference>
<comment type="caution">
    <text evidence="1">The sequence shown here is derived from an EMBL/GenBank/DDBJ whole genome shotgun (WGS) entry which is preliminary data.</text>
</comment>
<keyword evidence="2" id="KW-1185">Reference proteome</keyword>
<dbReference type="RefSeq" id="WP_134754630.1">
    <property type="nucleotide sequence ID" value="NZ_MYFO02000006.1"/>
</dbReference>
<organism evidence="1 2">
    <name type="scientific">Paenibacillus athensensis</name>
    <dbReference type="NCBI Taxonomy" id="1967502"/>
    <lineage>
        <taxon>Bacteria</taxon>
        <taxon>Bacillati</taxon>
        <taxon>Bacillota</taxon>
        <taxon>Bacilli</taxon>
        <taxon>Bacillales</taxon>
        <taxon>Paenibacillaceae</taxon>
        <taxon>Paenibacillus</taxon>
    </lineage>
</organism>
<reference evidence="1 2" key="1">
    <citation type="submission" date="2017-03" db="EMBL/GenBank/DDBJ databases">
        <title>Isolation of Levoglucosan Utilizing Bacteria.</title>
        <authorList>
            <person name="Arya A.S."/>
        </authorList>
    </citation>
    <scope>NUCLEOTIDE SEQUENCE [LARGE SCALE GENOMIC DNA]</scope>
    <source>
        <strain evidence="1 2">MEC069</strain>
    </source>
</reference>
<evidence type="ECO:0000313" key="2">
    <source>
        <dbReference type="Proteomes" id="UP000298246"/>
    </source>
</evidence>
<name>A0A4Y8PXG6_9BACL</name>
<accession>A0A4Y8PXG6</accession>
<dbReference type="AlphaFoldDB" id="A0A4Y8PXG6"/>
<proteinExistence type="predicted"/>
<gene>
    <name evidence="1" type="ORF">B5M42_16095</name>
</gene>
<sequence length="173" mass="20466">MSEFSESYHYRTSDPLIVKEILKNAQQEGYVLPPENGWVTFVVKDSQFEPLPAIVNHNPGMLLHYVYAEDHGYSVRLFDKSEEISQYFCDWDDEIRIRDDRFDLQPFFKNGLLVEDSELEGLFSPASMDELFHHEPYYRIAQLLGLPYYEWFSYHSVAYNEDGYTGLLRVVRE</sequence>
<evidence type="ECO:0000313" key="1">
    <source>
        <dbReference type="EMBL" id="TFE85921.1"/>
    </source>
</evidence>
<protein>
    <submittedName>
        <fullName evidence="1">Uncharacterized protein</fullName>
    </submittedName>
</protein>
<dbReference type="EMBL" id="MYFO01000022">
    <property type="protein sequence ID" value="TFE85921.1"/>
    <property type="molecule type" value="Genomic_DNA"/>
</dbReference>